<gene>
    <name evidence="3" type="ORF">D6C94_03165</name>
    <name evidence="2" type="ORF">D6D22_02754</name>
</gene>
<comment type="caution">
    <text evidence="2">The sequence shown here is derived from an EMBL/GenBank/DDBJ whole genome shotgun (WGS) entry which is preliminary data.</text>
</comment>
<dbReference type="Pfam" id="PF16761">
    <property type="entry name" value="Clr2_transil"/>
    <property type="match status" value="1"/>
</dbReference>
<protein>
    <recommendedName>
        <fullName evidence="1">Cryptic loci regulator 2 N-terminal domain-containing protein</fullName>
    </recommendedName>
</protein>
<reference evidence="4 5" key="1">
    <citation type="submission" date="2018-10" db="EMBL/GenBank/DDBJ databases">
        <title>Fifty Aureobasidium pullulans genomes reveal a recombining polyextremotolerant generalist.</title>
        <authorList>
            <person name="Gostincar C."/>
            <person name="Turk M."/>
            <person name="Zajc J."/>
            <person name="Gunde-Cimerman N."/>
        </authorList>
    </citation>
    <scope>NUCLEOTIDE SEQUENCE [LARGE SCALE GENOMIC DNA]</scope>
    <source>
        <strain evidence="2 5">EXF-11013</strain>
        <strain evidence="3 4">EXF-4256</strain>
    </source>
</reference>
<sequence>MDSNALKETKDIIDKKVANKEQIVVPLQYIYWSDGKSGKIPAPITGLEKQDPGHYLKMLSETYSEMYDVNLVFTSLPPNYTVWKSTAKRGDVFLYGHARGRYPSVTQFCPHLWSLLNNNVAQCKCNPCQGTVRGIKK</sequence>
<evidence type="ECO:0000313" key="2">
    <source>
        <dbReference type="EMBL" id="THW47220.1"/>
    </source>
</evidence>
<dbReference type="GO" id="GO:0070824">
    <property type="term" value="C:SHREC complex"/>
    <property type="evidence" value="ECO:0007669"/>
    <property type="project" value="InterPro"/>
</dbReference>
<organism evidence="2 5">
    <name type="scientific">Aureobasidium pullulans</name>
    <name type="common">Black yeast</name>
    <name type="synonym">Pullularia pullulans</name>
    <dbReference type="NCBI Taxonomy" id="5580"/>
    <lineage>
        <taxon>Eukaryota</taxon>
        <taxon>Fungi</taxon>
        <taxon>Dikarya</taxon>
        <taxon>Ascomycota</taxon>
        <taxon>Pezizomycotina</taxon>
        <taxon>Dothideomycetes</taxon>
        <taxon>Dothideomycetidae</taxon>
        <taxon>Dothideales</taxon>
        <taxon>Saccotheciaceae</taxon>
        <taxon>Aureobasidium</taxon>
    </lineage>
</organism>
<evidence type="ECO:0000259" key="1">
    <source>
        <dbReference type="Pfam" id="PF16761"/>
    </source>
</evidence>
<dbReference type="GO" id="GO:0033553">
    <property type="term" value="C:rDNA heterochromatin"/>
    <property type="evidence" value="ECO:0007669"/>
    <property type="project" value="TreeGrafter"/>
</dbReference>
<evidence type="ECO:0000313" key="4">
    <source>
        <dbReference type="Proteomes" id="UP000305064"/>
    </source>
</evidence>
<evidence type="ECO:0000313" key="3">
    <source>
        <dbReference type="EMBL" id="THY76275.1"/>
    </source>
</evidence>
<dbReference type="Proteomes" id="UP000310687">
    <property type="component" value="Unassembled WGS sequence"/>
</dbReference>
<dbReference type="PANTHER" id="PTHR38046">
    <property type="entry name" value="CRYPTIC LOCI REGULATOR 2"/>
    <property type="match status" value="1"/>
</dbReference>
<dbReference type="PANTHER" id="PTHR38046:SF1">
    <property type="entry name" value="CRYPTIC LOCI REGULATOR 2"/>
    <property type="match status" value="1"/>
</dbReference>
<dbReference type="Proteomes" id="UP000305064">
    <property type="component" value="Unassembled WGS sequence"/>
</dbReference>
<feature type="domain" description="Cryptic loci regulator 2 N-terminal" evidence="1">
    <location>
        <begin position="73"/>
        <end position="128"/>
    </location>
</feature>
<dbReference type="EMBL" id="QZAL01000024">
    <property type="protein sequence ID" value="THW47220.1"/>
    <property type="molecule type" value="Genomic_DNA"/>
</dbReference>
<dbReference type="InterPro" id="IPR031915">
    <property type="entry name" value="Clr2_N"/>
</dbReference>
<dbReference type="GO" id="GO:0030466">
    <property type="term" value="P:silent mating-type cassette heterochromatin formation"/>
    <property type="evidence" value="ECO:0007669"/>
    <property type="project" value="TreeGrafter"/>
</dbReference>
<dbReference type="EMBL" id="QZBJ01000016">
    <property type="protein sequence ID" value="THY76275.1"/>
    <property type="molecule type" value="Genomic_DNA"/>
</dbReference>
<name>A0A4S8Y9D4_AURPU</name>
<proteinExistence type="predicted"/>
<dbReference type="GO" id="GO:0031934">
    <property type="term" value="C:mating-type region heterochromatin"/>
    <property type="evidence" value="ECO:0007669"/>
    <property type="project" value="TreeGrafter"/>
</dbReference>
<evidence type="ECO:0000313" key="5">
    <source>
        <dbReference type="Proteomes" id="UP000310687"/>
    </source>
</evidence>
<dbReference type="InterPro" id="IPR038986">
    <property type="entry name" value="Clr2"/>
</dbReference>
<accession>A0A4S8Y9D4</accession>
<dbReference type="AlphaFoldDB" id="A0A4S8Y9D4"/>